<dbReference type="EMBL" id="KI912111">
    <property type="protein sequence ID" value="ETS82330.1"/>
    <property type="molecule type" value="Genomic_DNA"/>
</dbReference>
<dbReference type="OrthoDB" id="5138418at2759"/>
<sequence>MPGAVRMEAPNGAAPLGGVYAGMFRPPTSPSISNSNYFGRSPGSIYSDSPTPAFNVKRKRYEPRDSTALYSDAAMDVDSASGSRPYSGSGHDTRYTFAASIETPYGAEHKQLGHMDDSTYSDVDYRRALISRRTDMPCSKPPTATSIPGWSRLALETIGGVVGKVWDFCTVGAFRGFYAGGGRGYDVNPGPVRGSIWCNEHDVPTLPDIPGGFPDADYARFQAQSHTPDSTPPPAAKRRQVSNNAANDELRRNWVMVEDPTDKPRNMGSPQSQRPTQNRPLLNRRISKPIGRLANTGSTQQSARPVSHAGNVALTNRQPASYASPRSPAVSDRPATPSRLPVPSRARSSSTATPPRMLQQPSQIPSPSPYTARGHRRTHSAASTASGTLGQIQRRQSSAHEIVEETSPRLDARARNMVAKRMIQEQETDARINDFNSRLMDMIREGREALGTTIEVDVHDDYRVGNDQWEDD</sequence>
<feature type="compositionally biased region" description="Polar residues" evidence="1">
    <location>
        <begin position="380"/>
        <end position="396"/>
    </location>
</feature>
<dbReference type="Proteomes" id="UP000030651">
    <property type="component" value="Unassembled WGS sequence"/>
</dbReference>
<name>W3X8G8_PESFW</name>
<feature type="region of interest" description="Disordered" evidence="1">
    <location>
        <begin position="223"/>
        <end position="284"/>
    </location>
</feature>
<dbReference type="OMA" id="GAFKGFY"/>
<dbReference type="AlphaFoldDB" id="W3X8G8"/>
<dbReference type="GeneID" id="19269219"/>
<keyword evidence="3" id="KW-1185">Reference proteome</keyword>
<dbReference type="HOGENOM" id="CLU_026242_1_0_1"/>
<evidence type="ECO:0000313" key="3">
    <source>
        <dbReference type="Proteomes" id="UP000030651"/>
    </source>
</evidence>
<feature type="region of interest" description="Disordered" evidence="1">
    <location>
        <begin position="317"/>
        <end position="405"/>
    </location>
</feature>
<protein>
    <submittedName>
        <fullName evidence="2">Uncharacterized protein</fullName>
    </submittedName>
</protein>
<feature type="compositionally biased region" description="Polar residues" evidence="1">
    <location>
        <begin position="268"/>
        <end position="280"/>
    </location>
</feature>
<dbReference type="InParanoid" id="W3X8G8"/>
<dbReference type="KEGG" id="pfy:PFICI_04206"/>
<accession>W3X8G8</accession>
<dbReference type="RefSeq" id="XP_007830978.1">
    <property type="nucleotide sequence ID" value="XM_007832787.1"/>
</dbReference>
<evidence type="ECO:0000256" key="1">
    <source>
        <dbReference type="SAM" id="MobiDB-lite"/>
    </source>
</evidence>
<proteinExistence type="predicted"/>
<organism evidence="2 3">
    <name type="scientific">Pestalotiopsis fici (strain W106-1 / CGMCC3.15140)</name>
    <dbReference type="NCBI Taxonomy" id="1229662"/>
    <lineage>
        <taxon>Eukaryota</taxon>
        <taxon>Fungi</taxon>
        <taxon>Dikarya</taxon>
        <taxon>Ascomycota</taxon>
        <taxon>Pezizomycotina</taxon>
        <taxon>Sordariomycetes</taxon>
        <taxon>Xylariomycetidae</taxon>
        <taxon>Amphisphaeriales</taxon>
        <taxon>Sporocadaceae</taxon>
        <taxon>Pestalotiopsis</taxon>
    </lineage>
</organism>
<dbReference type="eggNOG" id="ENOG502SQZN">
    <property type="taxonomic scope" value="Eukaryota"/>
</dbReference>
<evidence type="ECO:0000313" key="2">
    <source>
        <dbReference type="EMBL" id="ETS82330.1"/>
    </source>
</evidence>
<reference evidence="3" key="1">
    <citation type="journal article" date="2015" name="BMC Genomics">
        <title>Genomic and transcriptomic analysis of the endophytic fungus Pestalotiopsis fici reveals its lifestyle and high potential for synthesis of natural products.</title>
        <authorList>
            <person name="Wang X."/>
            <person name="Zhang X."/>
            <person name="Liu L."/>
            <person name="Xiang M."/>
            <person name="Wang W."/>
            <person name="Sun X."/>
            <person name="Che Y."/>
            <person name="Guo L."/>
            <person name="Liu G."/>
            <person name="Guo L."/>
            <person name="Wang C."/>
            <person name="Yin W.B."/>
            <person name="Stadler M."/>
            <person name="Zhang X."/>
            <person name="Liu X."/>
        </authorList>
    </citation>
    <scope>NUCLEOTIDE SEQUENCE [LARGE SCALE GENOMIC DNA]</scope>
    <source>
        <strain evidence="3">W106-1 / CGMCC3.15140</strain>
    </source>
</reference>
<gene>
    <name evidence="2" type="ORF">PFICI_04206</name>
</gene>